<comment type="similarity">
    <text evidence="1">Belongs to the TrhO family.</text>
</comment>
<dbReference type="NCBIfam" id="NF001135">
    <property type="entry name" value="PRK00142.1-3"/>
    <property type="match status" value="1"/>
</dbReference>
<keyword evidence="1" id="KW-0560">Oxidoreductase</keyword>
<protein>
    <recommendedName>
        <fullName evidence="1">tRNA uridine(34) hydroxylase</fullName>
        <ecNumber evidence="1">1.14.-.-</ecNumber>
    </recommendedName>
    <alternativeName>
        <fullName evidence="1">tRNA hydroxylation protein O</fullName>
    </alternativeName>
</protein>
<proteinExistence type="inferred from homology"/>
<dbReference type="InterPro" id="IPR022111">
    <property type="entry name" value="Rhodanese_C"/>
</dbReference>
<feature type="domain" description="Rhodanese" evidence="2">
    <location>
        <begin position="128"/>
        <end position="221"/>
    </location>
</feature>
<comment type="function">
    <text evidence="1">Catalyzes oxygen-dependent 5-hydroxyuridine (ho5U) modification at position 34 in tRNAs.</text>
</comment>
<dbReference type="InterPro" id="IPR040503">
    <property type="entry name" value="TRHO_N"/>
</dbReference>
<dbReference type="Pfam" id="PF12368">
    <property type="entry name" value="Rhodanese_C"/>
    <property type="match status" value="1"/>
</dbReference>
<dbReference type="STRING" id="1801764.A2903_01830"/>
<dbReference type="GO" id="GO:0016705">
    <property type="term" value="F:oxidoreductase activity, acting on paired donors, with incorporation or reduction of molecular oxygen"/>
    <property type="evidence" value="ECO:0007669"/>
    <property type="project" value="UniProtKB-UniRule"/>
</dbReference>
<evidence type="ECO:0000256" key="1">
    <source>
        <dbReference type="HAMAP-Rule" id="MF_00469"/>
    </source>
</evidence>
<dbReference type="GO" id="GO:0006400">
    <property type="term" value="P:tRNA modification"/>
    <property type="evidence" value="ECO:0007669"/>
    <property type="project" value="UniProtKB-UniRule"/>
</dbReference>
<evidence type="ECO:0000259" key="2">
    <source>
        <dbReference type="PROSITE" id="PS50206"/>
    </source>
</evidence>
<dbReference type="PANTHER" id="PTHR43268:SF3">
    <property type="entry name" value="RHODANESE-LIKE DOMAIN-CONTAINING PROTEIN 7-RELATED"/>
    <property type="match status" value="1"/>
</dbReference>
<dbReference type="Pfam" id="PF17773">
    <property type="entry name" value="UPF0176_N"/>
    <property type="match status" value="1"/>
</dbReference>
<dbReference type="PANTHER" id="PTHR43268">
    <property type="entry name" value="THIOSULFATE SULFURTRANSFERASE/RHODANESE-LIKE DOMAIN-CONTAINING PROTEIN 2"/>
    <property type="match status" value="1"/>
</dbReference>
<dbReference type="InterPro" id="IPR001763">
    <property type="entry name" value="Rhodanese-like_dom"/>
</dbReference>
<dbReference type="EC" id="1.14.-.-" evidence="1"/>
<reference evidence="3 4" key="1">
    <citation type="journal article" date="2016" name="Nat. Commun.">
        <title>Thousands of microbial genomes shed light on interconnected biogeochemical processes in an aquifer system.</title>
        <authorList>
            <person name="Anantharaman K."/>
            <person name="Brown C.T."/>
            <person name="Hug L.A."/>
            <person name="Sharon I."/>
            <person name="Castelle C.J."/>
            <person name="Probst A.J."/>
            <person name="Thomas B.C."/>
            <person name="Singh A."/>
            <person name="Wilkins M.J."/>
            <person name="Karaoz U."/>
            <person name="Brodie E.L."/>
            <person name="Williams K.H."/>
            <person name="Hubbard S.S."/>
            <person name="Banfield J.F."/>
        </authorList>
    </citation>
    <scope>NUCLEOTIDE SEQUENCE [LARGE SCALE GENOMIC DNA]</scope>
</reference>
<dbReference type="HAMAP" id="MF_00469">
    <property type="entry name" value="TrhO"/>
    <property type="match status" value="1"/>
</dbReference>
<dbReference type="Proteomes" id="UP000178184">
    <property type="component" value="Unassembled WGS sequence"/>
</dbReference>
<dbReference type="PROSITE" id="PS50206">
    <property type="entry name" value="RHODANESE_3"/>
    <property type="match status" value="1"/>
</dbReference>
<dbReference type="InterPro" id="IPR036873">
    <property type="entry name" value="Rhodanese-like_dom_sf"/>
</dbReference>
<dbReference type="Gene3D" id="3.30.70.100">
    <property type="match status" value="1"/>
</dbReference>
<sequence>MMYKIILFYKYVYIDDPKMERDLQFELCQRLGLKGRGIVANEGINCTFEGTSEACGEYMATMSADPRFADVHWKISDGTLDGTAFPRLSVKVRPEIVSLHLGNDEDINPNEITGKHLKPADLQKWYEEGEEFHIVDMRNDYELKVGKFEGTIFPELNNFRDLKKNLKKIENLKNKKVLTVCTGGVRCEKASGLLVREGFKDVYQLDGGIVSYMEQFPGKDFKGSLYVFDKRNTMHFDDPEAHEIIGKCDKCGVPSEHYVNCANLFCHDHFICCEDCLESNPPNHKSGGVAYCNWKCNIKWKLYLLKKNFLKKFA</sequence>
<dbReference type="EMBL" id="MFUO01000012">
    <property type="protein sequence ID" value="OGI84053.1"/>
    <property type="molecule type" value="Genomic_DNA"/>
</dbReference>
<evidence type="ECO:0000313" key="3">
    <source>
        <dbReference type="EMBL" id="OGI84053.1"/>
    </source>
</evidence>
<dbReference type="InterPro" id="IPR020936">
    <property type="entry name" value="TrhO"/>
</dbReference>
<name>A0A1F6WQA0_9BACT</name>
<dbReference type="AlphaFoldDB" id="A0A1F6WQA0"/>
<dbReference type="Gene3D" id="3.40.250.10">
    <property type="entry name" value="Rhodanese-like domain"/>
    <property type="match status" value="1"/>
</dbReference>
<keyword evidence="1" id="KW-0819">tRNA processing</keyword>
<dbReference type="SMART" id="SM00450">
    <property type="entry name" value="RHOD"/>
    <property type="match status" value="1"/>
</dbReference>
<organism evidence="3 4">
    <name type="scientific">Candidatus Nomurabacteria bacterium RIFCSPLOWO2_01_FULL_33_17</name>
    <dbReference type="NCBI Taxonomy" id="1801764"/>
    <lineage>
        <taxon>Bacteria</taxon>
        <taxon>Candidatus Nomuraibacteriota</taxon>
    </lineage>
</organism>
<accession>A0A1F6WQA0</accession>
<dbReference type="SUPFAM" id="SSF52821">
    <property type="entry name" value="Rhodanese/Cell cycle control phosphatase"/>
    <property type="match status" value="1"/>
</dbReference>
<comment type="caution">
    <text evidence="3">The sequence shown here is derived from an EMBL/GenBank/DDBJ whole genome shotgun (WGS) entry which is preliminary data.</text>
</comment>
<comment type="catalytic activity">
    <reaction evidence="1">
        <text>uridine(34) in tRNA + AH2 + O2 = 5-hydroxyuridine(34) in tRNA + A + H2O</text>
        <dbReference type="Rhea" id="RHEA:64224"/>
        <dbReference type="Rhea" id="RHEA-COMP:11727"/>
        <dbReference type="Rhea" id="RHEA-COMP:13381"/>
        <dbReference type="ChEBI" id="CHEBI:13193"/>
        <dbReference type="ChEBI" id="CHEBI:15377"/>
        <dbReference type="ChEBI" id="CHEBI:15379"/>
        <dbReference type="ChEBI" id="CHEBI:17499"/>
        <dbReference type="ChEBI" id="CHEBI:65315"/>
        <dbReference type="ChEBI" id="CHEBI:136877"/>
    </reaction>
</comment>
<gene>
    <name evidence="1" type="primary">trhO</name>
    <name evidence="3" type="ORF">A2903_01830</name>
</gene>
<evidence type="ECO:0000313" key="4">
    <source>
        <dbReference type="Proteomes" id="UP000178184"/>
    </source>
</evidence>
<dbReference type="Pfam" id="PF00581">
    <property type="entry name" value="Rhodanese"/>
    <property type="match status" value="1"/>
</dbReference>